<gene>
    <name evidence="1" type="ORF">UC35_11800</name>
</gene>
<dbReference type="InterPro" id="IPR011059">
    <property type="entry name" value="Metal-dep_hydrolase_composite"/>
</dbReference>
<sequence length="78" mass="8417">MAAFQEQAPTPLQSIATVRKPGAHADLVLFSPDEVIDCADYANPIRPSRGIRSVFVNGELKVEDGRIAAMPNGRVLRA</sequence>
<dbReference type="RefSeq" id="WP_061499701.1">
    <property type="nucleotide sequence ID" value="NZ_CP010951.1"/>
</dbReference>
<accession>A0A127JU10</accession>
<dbReference type="OrthoDB" id="9766983at2"/>
<dbReference type="EMBL" id="CP010951">
    <property type="protein sequence ID" value="AMO23456.1"/>
    <property type="molecule type" value="Genomic_DNA"/>
</dbReference>
<dbReference type="Proteomes" id="UP000070433">
    <property type="component" value="Chromosome"/>
</dbReference>
<dbReference type="GO" id="GO:0016810">
    <property type="term" value="F:hydrolase activity, acting on carbon-nitrogen (but not peptide) bonds"/>
    <property type="evidence" value="ECO:0007669"/>
    <property type="project" value="InterPro"/>
</dbReference>
<proteinExistence type="predicted"/>
<evidence type="ECO:0000313" key="2">
    <source>
        <dbReference type="Proteomes" id="UP000070433"/>
    </source>
</evidence>
<organism evidence="1 2">
    <name type="scientific">Ramlibacter tataouinensis</name>
    <dbReference type="NCBI Taxonomy" id="94132"/>
    <lineage>
        <taxon>Bacteria</taxon>
        <taxon>Pseudomonadati</taxon>
        <taxon>Pseudomonadota</taxon>
        <taxon>Betaproteobacteria</taxon>
        <taxon>Burkholderiales</taxon>
        <taxon>Comamonadaceae</taxon>
        <taxon>Ramlibacter</taxon>
    </lineage>
</organism>
<keyword evidence="2" id="KW-1185">Reference proteome</keyword>
<evidence type="ECO:0008006" key="3">
    <source>
        <dbReference type="Google" id="ProtNLM"/>
    </source>
</evidence>
<protein>
    <recommendedName>
        <fullName evidence="3">Amidohydrolase 3 domain-containing protein</fullName>
    </recommendedName>
</protein>
<reference evidence="1 2" key="1">
    <citation type="journal article" date="2014" name="Int. J. Syst. Evol. Microbiol.">
        <title>Ramlibacter solisilvae sp. nov., isolated from forest soil, and emended description of the genus Ramlibacter.</title>
        <authorList>
            <person name="Lee H.J."/>
            <person name="Lee S.H."/>
            <person name="Lee S.S."/>
            <person name="Lee J.S."/>
            <person name="Kim Y."/>
            <person name="Kim S.C."/>
            <person name="Jeon C.O."/>
        </authorList>
    </citation>
    <scope>NUCLEOTIDE SEQUENCE [LARGE SCALE GENOMIC DNA]</scope>
    <source>
        <strain evidence="1 2">5-10</strain>
    </source>
</reference>
<dbReference type="SUPFAM" id="SSF51338">
    <property type="entry name" value="Composite domain of metallo-dependent hydrolases"/>
    <property type="match status" value="1"/>
</dbReference>
<dbReference type="AlphaFoldDB" id="A0A127JU10"/>
<name>A0A127JU10_9BURK</name>
<evidence type="ECO:0000313" key="1">
    <source>
        <dbReference type="EMBL" id="AMO23456.1"/>
    </source>
</evidence>